<gene>
    <name evidence="2" type="ORF">SAMN06265368_0162</name>
</gene>
<organism evidence="2 3">
    <name type="scientific">Cohaesibacter gelatinilyticus</name>
    <dbReference type="NCBI Taxonomy" id="372072"/>
    <lineage>
        <taxon>Bacteria</taxon>
        <taxon>Pseudomonadati</taxon>
        <taxon>Pseudomonadota</taxon>
        <taxon>Alphaproteobacteria</taxon>
        <taxon>Hyphomicrobiales</taxon>
        <taxon>Cohaesibacteraceae</taxon>
    </lineage>
</organism>
<name>A0A285ND80_9HYPH</name>
<dbReference type="OrthoDB" id="8456856at2"/>
<protein>
    <recommendedName>
        <fullName evidence="4">HdeA/HdeB family protein</fullName>
    </recommendedName>
</protein>
<keyword evidence="3" id="KW-1185">Reference proteome</keyword>
<proteinExistence type="predicted"/>
<dbReference type="RefSeq" id="WP_097151516.1">
    <property type="nucleotide sequence ID" value="NZ_OBEL01000001.1"/>
</dbReference>
<evidence type="ECO:0000256" key="1">
    <source>
        <dbReference type="SAM" id="SignalP"/>
    </source>
</evidence>
<feature type="signal peptide" evidence="1">
    <location>
        <begin position="1"/>
        <end position="16"/>
    </location>
</feature>
<dbReference type="AlphaFoldDB" id="A0A285ND80"/>
<accession>A0A285ND80</accession>
<feature type="chain" id="PRO_5012199678" description="HdeA/HdeB family protein" evidence="1">
    <location>
        <begin position="17"/>
        <end position="124"/>
    </location>
</feature>
<evidence type="ECO:0008006" key="4">
    <source>
        <dbReference type="Google" id="ProtNLM"/>
    </source>
</evidence>
<dbReference type="Proteomes" id="UP000219439">
    <property type="component" value="Unassembled WGS sequence"/>
</dbReference>
<keyword evidence="1" id="KW-0732">Signal</keyword>
<sequence>MTASSIVTLFVLTAMAEGGQSTAYTTKADMDTCKASIPPVTEILTNGGVEIITIDCVMTKQAITQFKHRPPKDAPRTAYLNQIVGGELTLVEQKSEAACKDEHPEKIKGEIRQYCATSKQSLQH</sequence>
<evidence type="ECO:0000313" key="3">
    <source>
        <dbReference type="Proteomes" id="UP000219439"/>
    </source>
</evidence>
<evidence type="ECO:0000313" key="2">
    <source>
        <dbReference type="EMBL" id="SNZ05611.1"/>
    </source>
</evidence>
<dbReference type="EMBL" id="OBEL01000001">
    <property type="protein sequence ID" value="SNZ05611.1"/>
    <property type="molecule type" value="Genomic_DNA"/>
</dbReference>
<reference evidence="2 3" key="1">
    <citation type="submission" date="2017-09" db="EMBL/GenBank/DDBJ databases">
        <authorList>
            <person name="Ehlers B."/>
            <person name="Leendertz F.H."/>
        </authorList>
    </citation>
    <scope>NUCLEOTIDE SEQUENCE [LARGE SCALE GENOMIC DNA]</scope>
    <source>
        <strain evidence="2 3">DSM 18289</strain>
    </source>
</reference>